<comment type="caution">
    <text evidence="1">The sequence shown here is derived from an EMBL/GenBank/DDBJ whole genome shotgun (WGS) entry which is preliminary data.</text>
</comment>
<accession>A0ABD0PZ57</accession>
<protein>
    <submittedName>
        <fullName evidence="1">Uncharacterized protein</fullName>
    </submittedName>
</protein>
<proteinExistence type="predicted"/>
<evidence type="ECO:0000313" key="2">
    <source>
        <dbReference type="Proteomes" id="UP001529510"/>
    </source>
</evidence>
<dbReference type="Proteomes" id="UP001529510">
    <property type="component" value="Unassembled WGS sequence"/>
</dbReference>
<feature type="non-terminal residue" evidence="1">
    <location>
        <position position="1"/>
    </location>
</feature>
<sequence>FNGYLVGRGNSKDVDLNRNFPDLNALMYYYEKHNGQNHHLPLPDNWELQVSNNQCHIHCYRRGDTVYSE</sequence>
<organism evidence="1 2">
    <name type="scientific">Cirrhinus mrigala</name>
    <name type="common">Mrigala</name>
    <dbReference type="NCBI Taxonomy" id="683832"/>
    <lineage>
        <taxon>Eukaryota</taxon>
        <taxon>Metazoa</taxon>
        <taxon>Chordata</taxon>
        <taxon>Craniata</taxon>
        <taxon>Vertebrata</taxon>
        <taxon>Euteleostomi</taxon>
        <taxon>Actinopterygii</taxon>
        <taxon>Neopterygii</taxon>
        <taxon>Teleostei</taxon>
        <taxon>Ostariophysi</taxon>
        <taxon>Cypriniformes</taxon>
        <taxon>Cyprinidae</taxon>
        <taxon>Labeoninae</taxon>
        <taxon>Labeonini</taxon>
        <taxon>Cirrhinus</taxon>
    </lineage>
</organism>
<dbReference type="EMBL" id="JAMKFB020000012">
    <property type="protein sequence ID" value="KAL0179294.1"/>
    <property type="molecule type" value="Genomic_DNA"/>
</dbReference>
<dbReference type="AlphaFoldDB" id="A0ABD0PZ57"/>
<evidence type="ECO:0000313" key="1">
    <source>
        <dbReference type="EMBL" id="KAL0179294.1"/>
    </source>
</evidence>
<gene>
    <name evidence="1" type="ORF">M9458_024736</name>
</gene>
<keyword evidence="2" id="KW-1185">Reference proteome</keyword>
<name>A0ABD0PZ57_CIRMR</name>
<dbReference type="Gene3D" id="3.40.630.10">
    <property type="entry name" value="Zn peptidases"/>
    <property type="match status" value="1"/>
</dbReference>
<reference evidence="1 2" key="1">
    <citation type="submission" date="2024-05" db="EMBL/GenBank/DDBJ databases">
        <title>Genome sequencing and assembly of Indian major carp, Cirrhinus mrigala (Hamilton, 1822).</title>
        <authorList>
            <person name="Mohindra V."/>
            <person name="Chowdhury L.M."/>
            <person name="Lal K."/>
            <person name="Jena J.K."/>
        </authorList>
    </citation>
    <scope>NUCLEOTIDE SEQUENCE [LARGE SCALE GENOMIC DNA]</scope>
    <source>
        <strain evidence="1">CM1030</strain>
        <tissue evidence="1">Blood</tissue>
    </source>
</reference>